<dbReference type="Gene3D" id="1.20.1300.10">
    <property type="entry name" value="Fumarate reductase/succinate dehydrogenase, transmembrane subunit"/>
    <property type="match status" value="1"/>
</dbReference>
<accession>B9KXZ1</accession>
<evidence type="ECO:0000256" key="7">
    <source>
        <dbReference type="ARBA" id="ARBA00022723"/>
    </source>
</evidence>
<feature type="transmembrane region" description="Helical" evidence="12">
    <location>
        <begin position="33"/>
        <end position="54"/>
    </location>
</feature>
<organism evidence="13 14">
    <name type="scientific">Thermomicrobium roseum (strain ATCC 27502 / DSM 5159 / P-2)</name>
    <dbReference type="NCBI Taxonomy" id="309801"/>
    <lineage>
        <taxon>Bacteria</taxon>
        <taxon>Pseudomonadati</taxon>
        <taxon>Thermomicrobiota</taxon>
        <taxon>Thermomicrobia</taxon>
        <taxon>Thermomicrobiales</taxon>
        <taxon>Thermomicrobiaceae</taxon>
        <taxon>Thermomicrobium</taxon>
    </lineage>
</organism>
<dbReference type="NCBIfam" id="TIGR02970">
    <property type="entry name" value="succ_dehyd_cytB"/>
    <property type="match status" value="1"/>
</dbReference>
<dbReference type="KEGG" id="tro:trd_0333"/>
<evidence type="ECO:0000256" key="5">
    <source>
        <dbReference type="ARBA" id="ARBA00022617"/>
    </source>
</evidence>
<dbReference type="GO" id="GO:0006099">
    <property type="term" value="P:tricarboxylic acid cycle"/>
    <property type="evidence" value="ECO:0007669"/>
    <property type="project" value="InterPro"/>
</dbReference>
<dbReference type="GO" id="GO:0009055">
    <property type="term" value="F:electron transfer activity"/>
    <property type="evidence" value="ECO:0007669"/>
    <property type="project" value="InterPro"/>
</dbReference>
<dbReference type="InterPro" id="IPR039023">
    <property type="entry name" value="SdhC_prok"/>
</dbReference>
<dbReference type="OrthoDB" id="9789209at2"/>
<keyword evidence="7" id="KW-0479">Metal-binding</keyword>
<dbReference type="RefSeq" id="WP_012641741.1">
    <property type="nucleotide sequence ID" value="NC_011959.1"/>
</dbReference>
<evidence type="ECO:0000256" key="12">
    <source>
        <dbReference type="SAM" id="Phobius"/>
    </source>
</evidence>
<dbReference type="Proteomes" id="UP000000447">
    <property type="component" value="Chromosome"/>
</dbReference>
<dbReference type="GO" id="GO:0046872">
    <property type="term" value="F:metal ion binding"/>
    <property type="evidence" value="ECO:0007669"/>
    <property type="project" value="UniProtKB-KW"/>
</dbReference>
<dbReference type="AlphaFoldDB" id="B9KXZ1"/>
<reference evidence="13 14" key="1">
    <citation type="journal article" date="2009" name="PLoS ONE">
        <title>Complete genome sequence of the aerobic CO-oxidizing thermophile Thermomicrobium roseum.</title>
        <authorList>
            <person name="Wu D."/>
            <person name="Raymond J."/>
            <person name="Wu M."/>
            <person name="Chatterji S."/>
            <person name="Ren Q."/>
            <person name="Graham J.E."/>
            <person name="Bryant D.A."/>
            <person name="Robb F."/>
            <person name="Colman A."/>
            <person name="Tallon L.J."/>
            <person name="Badger J.H."/>
            <person name="Madupu R."/>
            <person name="Ward N.L."/>
            <person name="Eisen J.A."/>
        </authorList>
    </citation>
    <scope>NUCLEOTIDE SEQUENCE [LARGE SCALE GENOMIC DNA]</scope>
    <source>
        <strain evidence="14">ATCC 27502 / DSM 5159 / P-2</strain>
    </source>
</reference>
<evidence type="ECO:0000256" key="6">
    <source>
        <dbReference type="ARBA" id="ARBA00022692"/>
    </source>
</evidence>
<evidence type="ECO:0000256" key="2">
    <source>
        <dbReference type="ARBA" id="ARBA00004370"/>
    </source>
</evidence>
<feature type="transmembrane region" description="Helical" evidence="12">
    <location>
        <begin position="74"/>
        <end position="91"/>
    </location>
</feature>
<sequence>MTVTRAQESRSATTRGISAYRGYRPPPGMISWAFHRITGLGVLLFLLLHIVDIFLVNYGPEVFNELLFLYRHPVFRIGEIILVGAVYYHAANGVRIMLIDFWPAAYRYERQLFYGVMAVFLLAFIPTAFLMIRAIIQAG</sequence>
<comment type="subcellular location">
    <subcellularLocation>
        <location evidence="2">Membrane</location>
    </subcellularLocation>
</comment>
<evidence type="ECO:0000256" key="10">
    <source>
        <dbReference type="ARBA" id="ARBA00023136"/>
    </source>
</evidence>
<evidence type="ECO:0000313" key="14">
    <source>
        <dbReference type="Proteomes" id="UP000000447"/>
    </source>
</evidence>
<evidence type="ECO:0000256" key="8">
    <source>
        <dbReference type="ARBA" id="ARBA00022989"/>
    </source>
</evidence>
<dbReference type="Pfam" id="PF01127">
    <property type="entry name" value="Sdh_cyt"/>
    <property type="match status" value="1"/>
</dbReference>
<keyword evidence="10 12" id="KW-0472">Membrane</keyword>
<keyword evidence="8 12" id="KW-1133">Transmembrane helix</keyword>
<dbReference type="EMBL" id="CP001275">
    <property type="protein sequence ID" value="ACM05216.1"/>
    <property type="molecule type" value="Genomic_DNA"/>
</dbReference>
<dbReference type="PANTHER" id="PTHR41910:SF1">
    <property type="entry name" value="SUCCINATE DEHYDROGENASE HYDROPHOBIC MEMBRANE ANCHOR SUBUNIT"/>
    <property type="match status" value="1"/>
</dbReference>
<dbReference type="CDD" id="cd03501">
    <property type="entry name" value="SQR_TypeA_SdhC_like"/>
    <property type="match status" value="1"/>
</dbReference>
<dbReference type="InterPro" id="IPR034804">
    <property type="entry name" value="SQR/QFR_C/D"/>
</dbReference>
<keyword evidence="6 12" id="KW-0812">Transmembrane</keyword>
<evidence type="ECO:0000256" key="3">
    <source>
        <dbReference type="ARBA" id="ARBA00007244"/>
    </source>
</evidence>
<dbReference type="STRING" id="309801.trd_0333"/>
<proteinExistence type="inferred from homology"/>
<dbReference type="HOGENOM" id="CLU_127125_0_0_0"/>
<dbReference type="GO" id="GO:0016020">
    <property type="term" value="C:membrane"/>
    <property type="evidence" value="ECO:0007669"/>
    <property type="project" value="UniProtKB-SubCell"/>
</dbReference>
<comment type="similarity">
    <text evidence="3">Belongs to the cytochrome b560 family.</text>
</comment>
<dbReference type="PANTHER" id="PTHR41910">
    <property type="entry name" value="SUCCINATE DEHYDROGENASE 2 MEMBRANE SUBUNIT SDHC"/>
    <property type="match status" value="1"/>
</dbReference>
<keyword evidence="9" id="KW-0408">Iron</keyword>
<evidence type="ECO:0000256" key="1">
    <source>
        <dbReference type="ARBA" id="ARBA00001971"/>
    </source>
</evidence>
<evidence type="ECO:0000256" key="4">
    <source>
        <dbReference type="ARBA" id="ARBA00020076"/>
    </source>
</evidence>
<dbReference type="InterPro" id="IPR000701">
    <property type="entry name" value="SuccDH_FuR_B_TM-su"/>
</dbReference>
<feature type="transmembrane region" description="Helical" evidence="12">
    <location>
        <begin position="112"/>
        <end position="136"/>
    </location>
</feature>
<evidence type="ECO:0000256" key="9">
    <source>
        <dbReference type="ARBA" id="ARBA00023004"/>
    </source>
</evidence>
<evidence type="ECO:0000313" key="13">
    <source>
        <dbReference type="EMBL" id="ACM05216.1"/>
    </source>
</evidence>
<evidence type="ECO:0000256" key="11">
    <source>
        <dbReference type="ARBA" id="ARBA00025912"/>
    </source>
</evidence>
<name>B9KXZ1_THERP</name>
<dbReference type="SUPFAM" id="SSF81343">
    <property type="entry name" value="Fumarate reductase respiratory complex transmembrane subunits"/>
    <property type="match status" value="1"/>
</dbReference>
<gene>
    <name evidence="13" type="ordered locus">trd_0333</name>
</gene>
<comment type="subunit">
    <text evidence="11">Part of an enzyme complex containing four subunits: a flavoprotein, an iron-sulfur protein, plus two membrane-anchoring proteins, SdhC and SdhD. The complex can form homotrimers.</text>
</comment>
<dbReference type="eggNOG" id="COG2009">
    <property type="taxonomic scope" value="Bacteria"/>
</dbReference>
<keyword evidence="5" id="KW-0349">Heme</keyword>
<protein>
    <recommendedName>
        <fullName evidence="4">Succinate dehydrogenase cytochrome b556 subunit</fullName>
    </recommendedName>
</protein>
<keyword evidence="14" id="KW-1185">Reference proteome</keyword>
<comment type="cofactor">
    <cofactor evidence="1">
        <name>heme</name>
        <dbReference type="ChEBI" id="CHEBI:30413"/>
    </cofactor>
</comment>
<dbReference type="InterPro" id="IPR014314">
    <property type="entry name" value="Succ_DH_cytb556"/>
</dbReference>